<dbReference type="InterPro" id="IPR044842">
    <property type="entry name" value="ALKBH9B/ALKBH10B-like"/>
</dbReference>
<dbReference type="Pfam" id="PF13532">
    <property type="entry name" value="2OG-FeII_Oxy_2"/>
    <property type="match status" value="1"/>
</dbReference>
<dbReference type="InterPro" id="IPR027450">
    <property type="entry name" value="AlkB-like"/>
</dbReference>
<dbReference type="EMBL" id="JAJAGQ010000001">
    <property type="protein sequence ID" value="KAJ8572603.1"/>
    <property type="molecule type" value="Genomic_DNA"/>
</dbReference>
<name>A0A9Q1RUF3_9SOLA</name>
<dbReference type="InterPro" id="IPR037151">
    <property type="entry name" value="AlkB-like_sf"/>
</dbReference>
<dbReference type="InterPro" id="IPR005123">
    <property type="entry name" value="Oxoglu/Fe-dep_dioxygenase_dom"/>
</dbReference>
<sequence>MAGDFDRWSPKSRDLMDMLKNLSHEEILEVLSEGLCPHCEDVIEARVNNLNQRRLDEMSLSNLDVTESSAEFLHGDSSADVISPKRKLNTYAHTPSPRVGESTNSGRAKRFVTVLSTSVNSKQPVFNHSNFKIKLNDGPSRSVVGNGLSEEQNELVRFRQVGRRKDFVHYEKVNGKEINVLKGLELHTQVFNPDEQREIVECVYTLQRMGQKRQLRARTYSEPRKWMKGKGRVTIQFGCCYNYAVDKDGNPPGIIRDEEVDPLPPLFKKMIRRMVRWHVLPPSCVPDSCIVNIYDEGDCIPPHIDHHDFVRPFCTVSFLAECNILFGTSLKIINPGEFSGPFSLPLPLGSVLILNGNGADVAKHCVPSVPAKRMSITFRKMDVRKLPYSCSPDPELSGIKPLVPPSSDNSGIRHHLKDCRNDNHDKSEYLAKSENKGFSNEDEFPPLGKLSSSNRRSHR</sequence>
<dbReference type="AlphaFoldDB" id="A0A9Q1RUF3"/>
<organism evidence="4 5">
    <name type="scientific">Anisodus acutangulus</name>
    <dbReference type="NCBI Taxonomy" id="402998"/>
    <lineage>
        <taxon>Eukaryota</taxon>
        <taxon>Viridiplantae</taxon>
        <taxon>Streptophyta</taxon>
        <taxon>Embryophyta</taxon>
        <taxon>Tracheophyta</taxon>
        <taxon>Spermatophyta</taxon>
        <taxon>Magnoliopsida</taxon>
        <taxon>eudicotyledons</taxon>
        <taxon>Gunneridae</taxon>
        <taxon>Pentapetalae</taxon>
        <taxon>asterids</taxon>
        <taxon>lamiids</taxon>
        <taxon>Solanales</taxon>
        <taxon>Solanaceae</taxon>
        <taxon>Solanoideae</taxon>
        <taxon>Hyoscyameae</taxon>
        <taxon>Anisodus</taxon>
    </lineage>
</organism>
<dbReference type="PANTHER" id="PTHR31447">
    <property type="entry name" value="HYDROXYPROLINE-RICH GLYCOPROTEIN FAMILY PROTEIN-RELATED"/>
    <property type="match status" value="1"/>
</dbReference>
<dbReference type="GO" id="GO:0032451">
    <property type="term" value="F:demethylase activity"/>
    <property type="evidence" value="ECO:0007669"/>
    <property type="project" value="InterPro"/>
</dbReference>
<accession>A0A9Q1RUF3</accession>
<feature type="domain" description="Fe2OG dioxygenase" evidence="3">
    <location>
        <begin position="285"/>
        <end position="382"/>
    </location>
</feature>
<dbReference type="SUPFAM" id="SSF51197">
    <property type="entry name" value="Clavaminate synthase-like"/>
    <property type="match status" value="1"/>
</dbReference>
<comment type="similarity">
    <text evidence="1">Belongs to the alkB family.</text>
</comment>
<keyword evidence="5" id="KW-1185">Reference proteome</keyword>
<feature type="region of interest" description="Disordered" evidence="2">
    <location>
        <begin position="398"/>
        <end position="459"/>
    </location>
</feature>
<evidence type="ECO:0000256" key="2">
    <source>
        <dbReference type="SAM" id="MobiDB-lite"/>
    </source>
</evidence>
<dbReference type="GO" id="GO:0003729">
    <property type="term" value="F:mRNA binding"/>
    <property type="evidence" value="ECO:0007669"/>
    <property type="project" value="InterPro"/>
</dbReference>
<dbReference type="Gene3D" id="2.60.120.590">
    <property type="entry name" value="Alpha-ketoglutarate-dependent dioxygenase AlkB-like"/>
    <property type="match status" value="1"/>
</dbReference>
<dbReference type="PROSITE" id="PS51471">
    <property type="entry name" value="FE2OG_OXY"/>
    <property type="match status" value="1"/>
</dbReference>
<evidence type="ECO:0000313" key="4">
    <source>
        <dbReference type="EMBL" id="KAJ8572603.1"/>
    </source>
</evidence>
<dbReference type="GO" id="GO:0006402">
    <property type="term" value="P:mRNA catabolic process"/>
    <property type="evidence" value="ECO:0007669"/>
    <property type="project" value="InterPro"/>
</dbReference>
<evidence type="ECO:0000313" key="5">
    <source>
        <dbReference type="Proteomes" id="UP001152561"/>
    </source>
</evidence>
<dbReference type="OrthoDB" id="271595at2759"/>
<gene>
    <name evidence="4" type="ORF">K7X08_009114</name>
</gene>
<evidence type="ECO:0000259" key="3">
    <source>
        <dbReference type="PROSITE" id="PS51471"/>
    </source>
</evidence>
<protein>
    <recommendedName>
        <fullName evidence="3">Fe2OG dioxygenase domain-containing protein</fullName>
    </recommendedName>
</protein>
<evidence type="ECO:0000256" key="1">
    <source>
        <dbReference type="ARBA" id="ARBA00007879"/>
    </source>
</evidence>
<reference evidence="5" key="1">
    <citation type="journal article" date="2023" name="Proc. Natl. Acad. Sci. U.S.A.">
        <title>Genomic and structural basis for evolution of tropane alkaloid biosynthesis.</title>
        <authorList>
            <person name="Wanga Y.-J."/>
            <person name="Taina T."/>
            <person name="Yua J.-Y."/>
            <person name="Lia J."/>
            <person name="Xua B."/>
            <person name="Chenc J."/>
            <person name="D'Auriad J.C."/>
            <person name="Huanga J.-P."/>
            <person name="Huanga S.-X."/>
        </authorList>
    </citation>
    <scope>NUCLEOTIDE SEQUENCE [LARGE SCALE GENOMIC DNA]</scope>
    <source>
        <strain evidence="5">cv. KIB-2019</strain>
    </source>
</reference>
<dbReference type="Proteomes" id="UP001152561">
    <property type="component" value="Unassembled WGS sequence"/>
</dbReference>
<dbReference type="PANTHER" id="PTHR31447:SF1">
    <property type="entry name" value="OS06G0138200 PROTEIN"/>
    <property type="match status" value="1"/>
</dbReference>
<proteinExistence type="inferred from homology"/>
<feature type="compositionally biased region" description="Basic and acidic residues" evidence="2">
    <location>
        <begin position="418"/>
        <end position="435"/>
    </location>
</feature>
<feature type="compositionally biased region" description="Polar residues" evidence="2">
    <location>
        <begin position="450"/>
        <end position="459"/>
    </location>
</feature>
<comment type="caution">
    <text evidence="4">The sequence shown here is derived from an EMBL/GenBank/DDBJ whole genome shotgun (WGS) entry which is preliminary data.</text>
</comment>